<dbReference type="EMBL" id="ODYU01010940">
    <property type="protein sequence ID" value="SOQ56360.1"/>
    <property type="molecule type" value="Genomic_DNA"/>
</dbReference>
<reference evidence="1" key="1">
    <citation type="submission" date="2016-07" db="EMBL/GenBank/DDBJ databases">
        <authorList>
            <person name="Bretaudeau A."/>
        </authorList>
    </citation>
    <scope>NUCLEOTIDE SEQUENCE</scope>
    <source>
        <strain evidence="1">Rice</strain>
        <tissue evidence="1">Whole body</tissue>
    </source>
</reference>
<dbReference type="AlphaFoldDB" id="A0A2H1WTG9"/>
<evidence type="ECO:0000313" key="1">
    <source>
        <dbReference type="EMBL" id="SOQ56360.1"/>
    </source>
</evidence>
<accession>A0A2H1WTG9</accession>
<organism evidence="1">
    <name type="scientific">Spodoptera frugiperda</name>
    <name type="common">Fall armyworm</name>
    <dbReference type="NCBI Taxonomy" id="7108"/>
    <lineage>
        <taxon>Eukaryota</taxon>
        <taxon>Metazoa</taxon>
        <taxon>Ecdysozoa</taxon>
        <taxon>Arthropoda</taxon>
        <taxon>Hexapoda</taxon>
        <taxon>Insecta</taxon>
        <taxon>Pterygota</taxon>
        <taxon>Neoptera</taxon>
        <taxon>Endopterygota</taxon>
        <taxon>Lepidoptera</taxon>
        <taxon>Glossata</taxon>
        <taxon>Ditrysia</taxon>
        <taxon>Noctuoidea</taxon>
        <taxon>Noctuidae</taxon>
        <taxon>Amphipyrinae</taxon>
        <taxon>Spodoptera</taxon>
    </lineage>
</organism>
<protein>
    <submittedName>
        <fullName evidence="1">SFRICE_026870</fullName>
    </submittedName>
</protein>
<name>A0A2H1WTG9_SPOFR</name>
<proteinExistence type="predicted"/>
<sequence>MDRLDRSDTTASQKTDVTVVFSESPLFPIPDSPTTLKPNPQKTGNASCILGVQGRSLTYLSCNPSARLLSYTIKIYVIGFLMEISFCSQNRLLCWSSGRKYDCWTRSLGFVPGSDKVLLGFFRFFKKKISSSTESGIVPNRLTPKYMALRNEYEDGPNFKLR</sequence>
<gene>
    <name evidence="1" type="ORF">SFRICE_026870</name>
</gene>